<reference evidence="2 3" key="1">
    <citation type="journal article" date="2014" name="Int. J. Syst. Evol. Microbiol.">
        <title>Thermococcus paralvinellae sp. nov. and Thermococcus cleftensis sp. nov. of hyperthermophilic heterotrophs from deep-sea hydrothermal vents.</title>
        <authorList>
            <person name="Hensley S.A."/>
            <person name="Jung J.H."/>
            <person name="Park C.S."/>
            <person name="Holden J.F."/>
        </authorList>
    </citation>
    <scope>NUCLEOTIDE SEQUENCE [LARGE SCALE GENOMIC DNA]</scope>
    <source>
        <strain evidence="2 3">ES1</strain>
    </source>
</reference>
<evidence type="ECO:0000259" key="1">
    <source>
        <dbReference type="Pfam" id="PF04981"/>
    </source>
</evidence>
<dbReference type="HOGENOM" id="CLU_065087_0_0_2"/>
<evidence type="ECO:0000313" key="2">
    <source>
        <dbReference type="EMBL" id="AHF79471.1"/>
    </source>
</evidence>
<sequence>MKIRQLMMVRVMSERFCYRCGISESEGGPLIDGLCQVCFRKENPVLLIENEINTELCQNCGSYKKRGAWVDPQNYELDQLIFEVAENALLENLAMDERIKEIRIIPKEELDEIEGLPVGVAYVSYEPVNWHIDYFPAIVIYELETKARIHEMQRELHHEKKTVTVYVRQTVCPRCQKFLGGYFEAILQVRAEDRELTKEERDEIVKLVQEKVDEIMKKDRMGFIQDTVELDEGVDFYMGSTRSARKLAQAIRDKYGGTISEAYELIGLDRQTSREVYRTSVSVRLPKFRKGDIVSDRNGNIYRVEEVNGKGMNLTNLATHESEHKDWKTIKREGVDLVEHEKREAMLTSLTPKEAQFMDMENYETFEIERPEIDLKEGEIYKLVKIKGKYYIESKKE</sequence>
<organism evidence="2 3">
    <name type="scientific">Thermococcus paralvinellae</name>
    <dbReference type="NCBI Taxonomy" id="582419"/>
    <lineage>
        <taxon>Archaea</taxon>
        <taxon>Methanobacteriati</taxon>
        <taxon>Methanobacteriota</taxon>
        <taxon>Thermococci</taxon>
        <taxon>Thermococcales</taxon>
        <taxon>Thermococcaceae</taxon>
        <taxon>Thermococcus</taxon>
    </lineage>
</organism>
<dbReference type="InterPro" id="IPR007064">
    <property type="entry name" value="Nmd3_N"/>
</dbReference>
<dbReference type="Gene3D" id="2.40.50.140">
    <property type="entry name" value="Nucleic acid-binding proteins"/>
    <property type="match status" value="1"/>
</dbReference>
<dbReference type="InterPro" id="IPR012340">
    <property type="entry name" value="NA-bd_OB-fold"/>
</dbReference>
<evidence type="ECO:0000313" key="3">
    <source>
        <dbReference type="Proteomes" id="UP000019027"/>
    </source>
</evidence>
<name>W0I0B1_9EURY</name>
<dbReference type="EMBL" id="CP006965">
    <property type="protein sequence ID" value="AHF79471.1"/>
    <property type="molecule type" value="Genomic_DNA"/>
</dbReference>
<dbReference type="Proteomes" id="UP000019027">
    <property type="component" value="Chromosome"/>
</dbReference>
<dbReference type="GO" id="GO:0043023">
    <property type="term" value="F:ribosomal large subunit binding"/>
    <property type="evidence" value="ECO:0007669"/>
    <property type="project" value="InterPro"/>
</dbReference>
<protein>
    <recommendedName>
        <fullName evidence="1">Nmd3 N-terminal domain-containing protein</fullName>
    </recommendedName>
</protein>
<dbReference type="InterPro" id="IPR039768">
    <property type="entry name" value="Nmd3"/>
</dbReference>
<dbReference type="KEGG" id="ths:TES1_0074"/>
<keyword evidence="3" id="KW-1185">Reference proteome</keyword>
<dbReference type="Pfam" id="PF04981">
    <property type="entry name" value="NMD3"/>
    <property type="match status" value="1"/>
</dbReference>
<dbReference type="GO" id="GO:0005737">
    <property type="term" value="C:cytoplasm"/>
    <property type="evidence" value="ECO:0007669"/>
    <property type="project" value="TreeGrafter"/>
</dbReference>
<proteinExistence type="predicted"/>
<dbReference type="SUPFAM" id="SSF50249">
    <property type="entry name" value="Nucleic acid-binding proteins"/>
    <property type="match status" value="1"/>
</dbReference>
<feature type="domain" description="Nmd3 N-terminal" evidence="1">
    <location>
        <begin position="17"/>
        <end position="285"/>
    </location>
</feature>
<dbReference type="STRING" id="582419.TES1_0074"/>
<gene>
    <name evidence="2" type="ORF">TES1_0074</name>
</gene>
<dbReference type="PANTHER" id="PTHR12746">
    <property type="entry name" value="NONSENSE-MEDIATED MRNA DECAY PROTEIN 3"/>
    <property type="match status" value="1"/>
</dbReference>
<dbReference type="PANTHER" id="PTHR12746:SF2">
    <property type="entry name" value="60S RIBOSOMAL EXPORT PROTEIN NMD3"/>
    <property type="match status" value="1"/>
</dbReference>
<dbReference type="AlphaFoldDB" id="W0I0B1"/>
<accession>W0I0B1</accession>